<keyword evidence="2" id="KW-0804">Transcription</keyword>
<dbReference type="AlphaFoldDB" id="A0AAV6URZ3"/>
<feature type="compositionally biased region" description="Low complexity" evidence="3">
    <location>
        <begin position="355"/>
        <end position="369"/>
    </location>
</feature>
<feature type="compositionally biased region" description="Basic and acidic residues" evidence="3">
    <location>
        <begin position="396"/>
        <end position="411"/>
    </location>
</feature>
<evidence type="ECO:0008006" key="6">
    <source>
        <dbReference type="Google" id="ProtNLM"/>
    </source>
</evidence>
<gene>
    <name evidence="4" type="ORF">JTE90_026798</name>
</gene>
<proteinExistence type="predicted"/>
<evidence type="ECO:0000256" key="2">
    <source>
        <dbReference type="ARBA" id="ARBA00023163"/>
    </source>
</evidence>
<keyword evidence="1" id="KW-0240">DNA-directed RNA polymerase</keyword>
<dbReference type="EMBL" id="JAFNEN010000304">
    <property type="protein sequence ID" value="KAG8186380.1"/>
    <property type="molecule type" value="Genomic_DNA"/>
</dbReference>
<comment type="caution">
    <text evidence="4">The sequence shown here is derived from an EMBL/GenBank/DDBJ whole genome shotgun (WGS) entry which is preliminary data.</text>
</comment>
<dbReference type="InterPro" id="IPR036898">
    <property type="entry name" value="RNA_pol_Rpb7-like_N_sf"/>
</dbReference>
<dbReference type="Gene3D" id="3.30.1490.120">
    <property type="entry name" value="RNA polymerase Rpb7-like, N-terminal domain"/>
    <property type="match status" value="1"/>
</dbReference>
<evidence type="ECO:0000313" key="5">
    <source>
        <dbReference type="Proteomes" id="UP000827092"/>
    </source>
</evidence>
<evidence type="ECO:0000256" key="3">
    <source>
        <dbReference type="SAM" id="MobiDB-lite"/>
    </source>
</evidence>
<keyword evidence="5" id="KW-1185">Reference proteome</keyword>
<sequence>MDPEKFSCIRTVDKTVKIPLWDMYTTTEYKGIEAALDKWKRQYEKQVGGIVVNYKNISIPSRLGFHSDRGSYAIYHVKATFDIFCPKVGEIVKGKINRVSSEHIGCLIAETINVSIRLPRDAPCGLSKYIYLDREILFEIRSFSCKPRALCVNGEITATCIELMDEYYPVADEFSYEPTSQAVFGDVPSDGDQQVNLAILGTDRKKKKGKKRGRDETEENATDSPRVKKIKKDLDLTNSQEEGTSSTATPKKGKKKKSSMNSPKPKKSKKSLIAANGPETAQEDGDTSSTDTSKKLKKEGSTDSPKVKKIQQPQEESSSFDTPKKAKKKKSSSTDSLKVSQEDSSSTESAKKIVSKSTDSSQESESSSTESDKKETKKSSNKKAKKKASKSAESPTKIKKEMSSTEDEGSKKKGKKKLKKKSKESAKDKKKSSKKKGKITASGDILKKDKKKSKKSSKTDDKSKKKSKKDKSEKKKKTKLSNDGDVNLKQIKSEGM</sequence>
<evidence type="ECO:0000256" key="1">
    <source>
        <dbReference type="ARBA" id="ARBA00022478"/>
    </source>
</evidence>
<feature type="compositionally biased region" description="Basic residues" evidence="3">
    <location>
        <begin position="464"/>
        <end position="479"/>
    </location>
</feature>
<feature type="compositionally biased region" description="Basic residues" evidence="3">
    <location>
        <begin position="251"/>
        <end position="270"/>
    </location>
</feature>
<accession>A0AAV6URZ3</accession>
<dbReference type="Proteomes" id="UP000827092">
    <property type="component" value="Unassembled WGS sequence"/>
</dbReference>
<dbReference type="GO" id="GO:0000428">
    <property type="term" value="C:DNA-directed RNA polymerase complex"/>
    <property type="evidence" value="ECO:0007669"/>
    <property type="project" value="UniProtKB-KW"/>
</dbReference>
<feature type="compositionally biased region" description="Basic residues" evidence="3">
    <location>
        <begin position="379"/>
        <end position="389"/>
    </location>
</feature>
<organism evidence="4 5">
    <name type="scientific">Oedothorax gibbosus</name>
    <dbReference type="NCBI Taxonomy" id="931172"/>
    <lineage>
        <taxon>Eukaryota</taxon>
        <taxon>Metazoa</taxon>
        <taxon>Ecdysozoa</taxon>
        <taxon>Arthropoda</taxon>
        <taxon>Chelicerata</taxon>
        <taxon>Arachnida</taxon>
        <taxon>Araneae</taxon>
        <taxon>Araneomorphae</taxon>
        <taxon>Entelegynae</taxon>
        <taxon>Araneoidea</taxon>
        <taxon>Linyphiidae</taxon>
        <taxon>Erigoninae</taxon>
        <taxon>Oedothorax</taxon>
    </lineage>
</organism>
<protein>
    <recommendedName>
        <fullName evidence="6">DNA-directed RNA polymerase I subunit RPA43</fullName>
    </recommendedName>
</protein>
<name>A0AAV6URZ3_9ARAC</name>
<feature type="compositionally biased region" description="Basic and acidic residues" evidence="3">
    <location>
        <begin position="292"/>
        <end position="301"/>
    </location>
</feature>
<evidence type="ECO:0000313" key="4">
    <source>
        <dbReference type="EMBL" id="KAG8186380.1"/>
    </source>
</evidence>
<feature type="region of interest" description="Disordered" evidence="3">
    <location>
        <begin position="198"/>
        <end position="496"/>
    </location>
</feature>
<reference evidence="4 5" key="1">
    <citation type="journal article" date="2022" name="Nat. Ecol. Evol.">
        <title>A masculinizing supergene underlies an exaggerated male reproductive morph in a spider.</title>
        <authorList>
            <person name="Hendrickx F."/>
            <person name="De Corte Z."/>
            <person name="Sonet G."/>
            <person name="Van Belleghem S.M."/>
            <person name="Kostlbacher S."/>
            <person name="Vangestel C."/>
        </authorList>
    </citation>
    <scope>NUCLEOTIDE SEQUENCE [LARGE SCALE GENOMIC DNA]</scope>
    <source>
        <strain evidence="4">W744_W776</strain>
    </source>
</reference>
<feature type="compositionally biased region" description="Basic residues" evidence="3">
    <location>
        <begin position="412"/>
        <end position="438"/>
    </location>
</feature>